<evidence type="ECO:0000259" key="4">
    <source>
        <dbReference type="Pfam" id="PF00534"/>
    </source>
</evidence>
<comment type="similarity">
    <text evidence="1">Belongs to the glycosyltransferase group 1 family. Glycosyltransferase 4 subfamily.</text>
</comment>
<dbReference type="Pfam" id="PF13439">
    <property type="entry name" value="Glyco_transf_4"/>
    <property type="match status" value="1"/>
</dbReference>
<dbReference type="PANTHER" id="PTHR12526:SF640">
    <property type="entry name" value="COLANIC ACID BIOSYNTHESIS GLYCOSYLTRANSFERASE WCAL-RELATED"/>
    <property type="match status" value="1"/>
</dbReference>
<accession>A0ABS2CHZ2</accession>
<comment type="caution">
    <text evidence="6">The sequence shown here is derived from an EMBL/GenBank/DDBJ whole genome shotgun (WGS) entry which is preliminary data.</text>
</comment>
<evidence type="ECO:0000256" key="1">
    <source>
        <dbReference type="ARBA" id="ARBA00009481"/>
    </source>
</evidence>
<evidence type="ECO:0000256" key="3">
    <source>
        <dbReference type="ARBA" id="ARBA00022679"/>
    </source>
</evidence>
<keyword evidence="2" id="KW-0328">Glycosyltransferase</keyword>
<dbReference type="Pfam" id="PF00534">
    <property type="entry name" value="Glycos_transf_1"/>
    <property type="match status" value="1"/>
</dbReference>
<evidence type="ECO:0000256" key="2">
    <source>
        <dbReference type="ARBA" id="ARBA00022676"/>
    </source>
</evidence>
<dbReference type="InterPro" id="IPR028098">
    <property type="entry name" value="Glyco_trans_4-like_N"/>
</dbReference>
<dbReference type="CDD" id="cd03801">
    <property type="entry name" value="GT4_PimA-like"/>
    <property type="match status" value="1"/>
</dbReference>
<proteinExistence type="inferred from homology"/>
<evidence type="ECO:0000313" key="7">
    <source>
        <dbReference type="Proteomes" id="UP001430172"/>
    </source>
</evidence>
<dbReference type="Gene3D" id="3.40.50.2000">
    <property type="entry name" value="Glycogen Phosphorylase B"/>
    <property type="match status" value="2"/>
</dbReference>
<reference evidence="6" key="1">
    <citation type="submission" date="2021-02" db="EMBL/GenBank/DDBJ databases">
        <title>Phycicoccus sp. MQZ13P-5T, whole genome shotgun sequence.</title>
        <authorList>
            <person name="Tuo L."/>
        </authorList>
    </citation>
    <scope>NUCLEOTIDE SEQUENCE</scope>
    <source>
        <strain evidence="6">MQZ13P-5</strain>
    </source>
</reference>
<name>A0ABS2CHZ2_9MICO</name>
<keyword evidence="3" id="KW-0808">Transferase</keyword>
<dbReference type="PANTHER" id="PTHR12526">
    <property type="entry name" value="GLYCOSYLTRANSFERASE"/>
    <property type="match status" value="1"/>
</dbReference>
<dbReference type="Proteomes" id="UP001430172">
    <property type="component" value="Unassembled WGS sequence"/>
</dbReference>
<feature type="domain" description="Glycosyltransferase subfamily 4-like N-terminal" evidence="5">
    <location>
        <begin position="17"/>
        <end position="173"/>
    </location>
</feature>
<dbReference type="SUPFAM" id="SSF53756">
    <property type="entry name" value="UDP-Glycosyltransferase/glycogen phosphorylase"/>
    <property type="match status" value="1"/>
</dbReference>
<evidence type="ECO:0000259" key="5">
    <source>
        <dbReference type="Pfam" id="PF13439"/>
    </source>
</evidence>
<protein>
    <submittedName>
        <fullName evidence="6">Glycosyltransferase family 4 protein</fullName>
    </submittedName>
</protein>
<evidence type="ECO:0000313" key="6">
    <source>
        <dbReference type="EMBL" id="MBM6399488.1"/>
    </source>
</evidence>
<organism evidence="6 7">
    <name type="scientific">Phycicoccus sonneratiae</name>
    <dbReference type="NCBI Taxonomy" id="2807628"/>
    <lineage>
        <taxon>Bacteria</taxon>
        <taxon>Bacillati</taxon>
        <taxon>Actinomycetota</taxon>
        <taxon>Actinomycetes</taxon>
        <taxon>Micrococcales</taxon>
        <taxon>Intrasporangiaceae</taxon>
        <taxon>Phycicoccus</taxon>
    </lineage>
</organism>
<dbReference type="InterPro" id="IPR001296">
    <property type="entry name" value="Glyco_trans_1"/>
</dbReference>
<keyword evidence="7" id="KW-1185">Reference proteome</keyword>
<gene>
    <name evidence="6" type="ORF">JQN70_03730</name>
</gene>
<sequence length="377" mass="42055">MRVAVLSWRDPRHPEAGGSEVYVEEVARGLVRAGHEVTVITARPPGLPRREVLEGVRHRRSGGRLTVYLHGLWWVALHGRRTDVVVDVINGLPFGTPLVRRRGVVALVHHVHREQWRMIYPGWRGRFGWWVESVVTPWLYRGVRHVTVSGTSRDDLVALGRRPERVDVVRNGLAARARAAHRAPEPRVVVLSRLVPHKQVEHVLDAVAALRAEHPDVRVDVVGRGWWGPQLLEHARSLGVEDLVTFHGWVEADERDRLLARARVLALPSVREGWGIAVTEAAAQGTPAIGYRVSGGLTESVVDGVTGWLVDGPEELTRTLGEVLAGRLDVDAAGEAARERVAELDWGRTAREFEDVLLEVARRGRARPLRVSPGRRR</sequence>
<feature type="domain" description="Glycosyl transferase family 1" evidence="4">
    <location>
        <begin position="178"/>
        <end position="340"/>
    </location>
</feature>
<dbReference type="EMBL" id="JAFDVD010000005">
    <property type="protein sequence ID" value="MBM6399488.1"/>
    <property type="molecule type" value="Genomic_DNA"/>
</dbReference>